<evidence type="ECO:0000313" key="3">
    <source>
        <dbReference type="EMBL" id="KDP35857.1"/>
    </source>
</evidence>
<accession>A0A067KIB6</accession>
<feature type="transmembrane region" description="Helical" evidence="2">
    <location>
        <begin position="78"/>
        <end position="94"/>
    </location>
</feature>
<dbReference type="AlphaFoldDB" id="A0A067KIB6"/>
<keyword evidence="2" id="KW-0812">Transmembrane</keyword>
<evidence type="ECO:0000256" key="2">
    <source>
        <dbReference type="SAM" id="Phobius"/>
    </source>
</evidence>
<feature type="region of interest" description="Disordered" evidence="1">
    <location>
        <begin position="183"/>
        <end position="206"/>
    </location>
</feature>
<proteinExistence type="predicted"/>
<evidence type="ECO:0000256" key="1">
    <source>
        <dbReference type="SAM" id="MobiDB-lite"/>
    </source>
</evidence>
<keyword evidence="4" id="KW-1185">Reference proteome</keyword>
<reference evidence="3 4" key="1">
    <citation type="journal article" date="2014" name="PLoS ONE">
        <title>Global Analysis of Gene Expression Profiles in Physic Nut (Jatropha curcas L.) Seedlings Exposed to Salt Stress.</title>
        <authorList>
            <person name="Zhang L."/>
            <person name="Zhang C."/>
            <person name="Wu P."/>
            <person name="Chen Y."/>
            <person name="Li M."/>
            <person name="Jiang H."/>
            <person name="Wu G."/>
        </authorList>
    </citation>
    <scope>NUCLEOTIDE SEQUENCE [LARGE SCALE GENOMIC DNA]</scope>
    <source>
        <strain evidence="4">cv. GZQX0401</strain>
        <tissue evidence="3">Young leaves</tissue>
    </source>
</reference>
<organism evidence="3 4">
    <name type="scientific">Jatropha curcas</name>
    <name type="common">Barbados nut</name>
    <dbReference type="NCBI Taxonomy" id="180498"/>
    <lineage>
        <taxon>Eukaryota</taxon>
        <taxon>Viridiplantae</taxon>
        <taxon>Streptophyta</taxon>
        <taxon>Embryophyta</taxon>
        <taxon>Tracheophyta</taxon>
        <taxon>Spermatophyta</taxon>
        <taxon>Magnoliopsida</taxon>
        <taxon>eudicotyledons</taxon>
        <taxon>Gunneridae</taxon>
        <taxon>Pentapetalae</taxon>
        <taxon>rosids</taxon>
        <taxon>fabids</taxon>
        <taxon>Malpighiales</taxon>
        <taxon>Euphorbiaceae</taxon>
        <taxon>Crotonoideae</taxon>
        <taxon>Jatropheae</taxon>
        <taxon>Jatropha</taxon>
    </lineage>
</organism>
<name>A0A067KIB6_JATCU</name>
<dbReference type="EMBL" id="KK914468">
    <property type="protein sequence ID" value="KDP35857.1"/>
    <property type="molecule type" value="Genomic_DNA"/>
</dbReference>
<feature type="transmembrane region" description="Helical" evidence="2">
    <location>
        <begin position="146"/>
        <end position="164"/>
    </location>
</feature>
<protein>
    <submittedName>
        <fullName evidence="3">Uncharacterized protein</fullName>
    </submittedName>
</protein>
<keyword evidence="2" id="KW-1133">Transmembrane helix</keyword>
<gene>
    <name evidence="3" type="ORF">JCGZ_10596</name>
</gene>
<keyword evidence="2" id="KW-0472">Membrane</keyword>
<evidence type="ECO:0000313" key="4">
    <source>
        <dbReference type="Proteomes" id="UP000027138"/>
    </source>
</evidence>
<sequence length="235" mass="26281">MTITLMDFAAIIRLPFRGWFFVFDAKLRTVNRWGLRESLRAAFGMEPTIFDKRVRYESIISHYEAMPQDLMAEMDMDVVARAFLFYLLSATLLTNHGNLIVVLLPCHTCIVASIYVSAGEHLKVGYQGATEDIVAARRGSAATDHLAAFVPGAYVVFIWTWLLVHLPPPVEFDPFAKAEELDRGRDDAPVQQQHNKRPRGGFDSRAPDTAVIISKPKHGLGASFSFILDRTGQTA</sequence>
<dbReference type="Proteomes" id="UP000027138">
    <property type="component" value="Unassembled WGS sequence"/>
</dbReference>